<feature type="domain" description="FAD/NAD(P)-binding" evidence="8">
    <location>
        <begin position="1"/>
        <end position="307"/>
    </location>
</feature>
<dbReference type="KEGG" id="sper:EW093_16300"/>
<keyword evidence="6" id="KW-0676">Redox-active center</keyword>
<evidence type="ECO:0000313" key="10">
    <source>
        <dbReference type="Proteomes" id="UP000323824"/>
    </source>
</evidence>
<evidence type="ECO:0000256" key="4">
    <source>
        <dbReference type="ARBA" id="ARBA00022827"/>
    </source>
</evidence>
<dbReference type="InterPro" id="IPR050260">
    <property type="entry name" value="FAD-bd_OxRdtase"/>
</dbReference>
<dbReference type="PRINTS" id="PR00368">
    <property type="entry name" value="FADPNR"/>
</dbReference>
<comment type="similarity">
    <text evidence="2">Belongs to the class-III pyridine nucleotide-disulfide oxidoreductase family.</text>
</comment>
<dbReference type="Gene3D" id="3.30.390.30">
    <property type="match status" value="1"/>
</dbReference>
<dbReference type="InterPro" id="IPR016156">
    <property type="entry name" value="FAD/NAD-linked_Rdtase_dimer_sf"/>
</dbReference>
<dbReference type="OrthoDB" id="9802028at2"/>
<keyword evidence="10" id="KW-1185">Reference proteome</keyword>
<dbReference type="Gene3D" id="3.50.50.60">
    <property type="entry name" value="FAD/NAD(P)-binding domain"/>
    <property type="match status" value="2"/>
</dbReference>
<proteinExistence type="inferred from homology"/>
<dbReference type="Pfam" id="PF02852">
    <property type="entry name" value="Pyr_redox_dim"/>
    <property type="match status" value="1"/>
</dbReference>
<dbReference type="InterPro" id="IPR036188">
    <property type="entry name" value="FAD/NAD-bd_sf"/>
</dbReference>
<accession>A0A5C1QF83</accession>
<dbReference type="EMBL" id="CP035807">
    <property type="protein sequence ID" value="QEN06181.1"/>
    <property type="molecule type" value="Genomic_DNA"/>
</dbReference>
<dbReference type="RefSeq" id="WP_149569415.1">
    <property type="nucleotide sequence ID" value="NZ_CP035807.1"/>
</dbReference>
<evidence type="ECO:0000256" key="2">
    <source>
        <dbReference type="ARBA" id="ARBA00009130"/>
    </source>
</evidence>
<dbReference type="Pfam" id="PF07992">
    <property type="entry name" value="Pyr_redox_2"/>
    <property type="match status" value="1"/>
</dbReference>
<evidence type="ECO:0000256" key="3">
    <source>
        <dbReference type="ARBA" id="ARBA00022630"/>
    </source>
</evidence>
<protein>
    <submittedName>
        <fullName evidence="9">NADH oxidase</fullName>
    </submittedName>
</protein>
<keyword evidence="4" id="KW-0274">FAD</keyword>
<evidence type="ECO:0000256" key="1">
    <source>
        <dbReference type="ARBA" id="ARBA00001974"/>
    </source>
</evidence>
<evidence type="ECO:0000256" key="6">
    <source>
        <dbReference type="ARBA" id="ARBA00023284"/>
    </source>
</evidence>
<keyword evidence="5" id="KW-0560">Oxidoreductase</keyword>
<evidence type="ECO:0000313" key="9">
    <source>
        <dbReference type="EMBL" id="QEN06181.1"/>
    </source>
</evidence>
<name>A0A5C1QF83_9SPIO</name>
<evidence type="ECO:0000259" key="7">
    <source>
        <dbReference type="Pfam" id="PF02852"/>
    </source>
</evidence>
<evidence type="ECO:0000259" key="8">
    <source>
        <dbReference type="Pfam" id="PF07992"/>
    </source>
</evidence>
<evidence type="ECO:0000256" key="5">
    <source>
        <dbReference type="ARBA" id="ARBA00023002"/>
    </source>
</evidence>
<reference evidence="9 10" key="1">
    <citation type="submission" date="2019-02" db="EMBL/GenBank/DDBJ databases">
        <authorList>
            <person name="Fomenkov A."/>
            <person name="Dubinina G."/>
            <person name="Grabovich M."/>
            <person name="Vincze T."/>
            <person name="Roberts R.J."/>
        </authorList>
    </citation>
    <scope>NUCLEOTIDE SEQUENCE [LARGE SCALE GENOMIC DNA]</scope>
    <source>
        <strain evidence="9 10">P</strain>
    </source>
</reference>
<dbReference type="GO" id="GO:0016491">
    <property type="term" value="F:oxidoreductase activity"/>
    <property type="evidence" value="ECO:0007669"/>
    <property type="project" value="UniProtKB-KW"/>
</dbReference>
<dbReference type="PRINTS" id="PR00411">
    <property type="entry name" value="PNDRDTASEI"/>
</dbReference>
<keyword evidence="3" id="KW-0285">Flavoprotein</keyword>
<dbReference type="PANTHER" id="PTHR43429">
    <property type="entry name" value="PYRIDINE NUCLEOTIDE-DISULFIDE OXIDOREDUCTASE DOMAIN-CONTAINING"/>
    <property type="match status" value="1"/>
</dbReference>
<dbReference type="Proteomes" id="UP000323824">
    <property type="component" value="Chromosome"/>
</dbReference>
<dbReference type="SUPFAM" id="SSF55424">
    <property type="entry name" value="FAD/NAD-linked reductases, dimerisation (C-terminal) domain"/>
    <property type="match status" value="1"/>
</dbReference>
<gene>
    <name evidence="9" type="ORF">EW093_16300</name>
</gene>
<sequence length="444" mass="48766">MKVIVLGNNHAGTAAVTHILKENPGTKVVSYDRNDNISFLACGIALWVSNTIKKPDGLFYSSPEKLAALGAEVHMRHEVLSIDFKAKEVNIKNLETGDTFTDSYDKLVMATGSWPIKPPIPGIDNDGIKFSKLFQHAENIIETIKSDRVKNITVVGAGYIGIELVEAFYKHGKNVTLVEAQDRILCNYFDNEFTEKPTKSLEDKGIAVKTQEKVMEFIGENGHVTKVVTDKGVYPADMVIMSVGFKPVTDFAKGHLEMLPNGAIKVDEYMYTSDPDVLAIGDCASIYSNAINDTAYIALATNAVRMGILAGKNIINKSIKHPGTQGSNAISIFEYKMASTGLSETAAKARGLNVKTNTVTDTNRPEFMPTYDDVQIKVVYDSETRRLLGAQILSTGDYTQCIHTLSLAIQQQLTVDQFALTDFFFLPHFNKPVSYLTSVALDAK</sequence>
<dbReference type="SUPFAM" id="SSF51905">
    <property type="entry name" value="FAD/NAD(P)-binding domain"/>
    <property type="match status" value="1"/>
</dbReference>
<reference evidence="9 10" key="2">
    <citation type="submission" date="2019-09" db="EMBL/GenBank/DDBJ databases">
        <title>Complete Genome Sequence and Methylome Analysis of free living Spirochaetas.</title>
        <authorList>
            <person name="Leshcheva N."/>
            <person name="Mikheeva N."/>
        </authorList>
    </citation>
    <scope>NUCLEOTIDE SEQUENCE [LARGE SCALE GENOMIC DNA]</scope>
    <source>
        <strain evidence="9 10">P</strain>
    </source>
</reference>
<dbReference type="AlphaFoldDB" id="A0A5C1QF83"/>
<organism evidence="9 10">
    <name type="scientific">Thiospirochaeta perfilievii</name>
    <dbReference type="NCBI Taxonomy" id="252967"/>
    <lineage>
        <taxon>Bacteria</taxon>
        <taxon>Pseudomonadati</taxon>
        <taxon>Spirochaetota</taxon>
        <taxon>Spirochaetia</taxon>
        <taxon>Spirochaetales</taxon>
        <taxon>Spirochaetaceae</taxon>
        <taxon>Thiospirochaeta</taxon>
    </lineage>
</organism>
<feature type="domain" description="Pyridine nucleotide-disulphide oxidoreductase dimerisation" evidence="7">
    <location>
        <begin position="332"/>
        <end position="429"/>
    </location>
</feature>
<dbReference type="InterPro" id="IPR023753">
    <property type="entry name" value="FAD/NAD-binding_dom"/>
</dbReference>
<dbReference type="InterPro" id="IPR004099">
    <property type="entry name" value="Pyr_nucl-diS_OxRdtase_dimer"/>
</dbReference>
<comment type="cofactor">
    <cofactor evidence="1">
        <name>FAD</name>
        <dbReference type="ChEBI" id="CHEBI:57692"/>
    </cofactor>
</comment>
<dbReference type="PANTHER" id="PTHR43429:SF1">
    <property type="entry name" value="NAD(P)H SULFUR OXIDOREDUCTASE (COA-DEPENDENT)"/>
    <property type="match status" value="1"/>
</dbReference>